<dbReference type="Gene3D" id="3.40.47.10">
    <property type="match status" value="3"/>
</dbReference>
<evidence type="ECO:0000313" key="6">
    <source>
        <dbReference type="Proteomes" id="UP000698924"/>
    </source>
</evidence>
<keyword evidence="6" id="KW-1185">Reference proteome</keyword>
<dbReference type="InterPro" id="IPR000794">
    <property type="entry name" value="Beta-ketoacyl_synthase"/>
</dbReference>
<dbReference type="InterPro" id="IPR020841">
    <property type="entry name" value="PKS_Beta-ketoAc_synthase_dom"/>
</dbReference>
<keyword evidence="2 3" id="KW-0808">Transferase</keyword>
<dbReference type="InterPro" id="IPR014030">
    <property type="entry name" value="Ketoacyl_synth_N"/>
</dbReference>
<comment type="caution">
    <text evidence="5">The sequence shown here is derived from an EMBL/GenBank/DDBJ whole genome shotgun (WGS) entry which is preliminary data.</text>
</comment>
<dbReference type="Pfam" id="PF00109">
    <property type="entry name" value="ketoacyl-synt"/>
    <property type="match status" value="1"/>
</dbReference>
<dbReference type="InterPro" id="IPR014031">
    <property type="entry name" value="Ketoacyl_synth_C"/>
</dbReference>
<dbReference type="Pfam" id="PF13723">
    <property type="entry name" value="Ketoacyl-synt_2"/>
    <property type="match status" value="1"/>
</dbReference>
<evidence type="ECO:0000259" key="4">
    <source>
        <dbReference type="PROSITE" id="PS52004"/>
    </source>
</evidence>
<dbReference type="Pfam" id="PF02801">
    <property type="entry name" value="Ketoacyl-synt_C"/>
    <property type="match status" value="1"/>
</dbReference>
<name>A0AA41D9T9_9BACT</name>
<evidence type="ECO:0000313" key="5">
    <source>
        <dbReference type="EMBL" id="MBM6858016.1"/>
    </source>
</evidence>
<sequence length="605" mass="64954">MDEPIYITGAGIISAIGNDKQEVLCSLQNKCSGIGTMRYLQSEHTELPVGEVKLSDDQMRKKLSLGSNIPANRTSLMGTIAMKEALSDAGLLSPDTNLLADASNLLLLSGTTVGGMDYTERCFLDLQRSDENLQILATHDCGSTTLLQADYFGIPHDNVMTISTACSSAANAMIVGANLIKTGKADIVIAGGSEAITKFHLNGFNSLLILDHDQCRPFDATRVGLNLGEGAAYLILESARSVCRRGVTPIGELLGYGNACDAFHQTASSPNGEGAYLAMAEALKMAGLTADDIQYVNAHGTGTPNNDVSESVALTRIFNDRLPLVSSTKSFTGHTTSASGAVEAVICLLALNHQFVPGNLGWKHQMPDGITPTLGESHFELTNVMCNSFGFGGNDSSIILTRYCGNLAPAYERKLRPVYIRAVCKYTPDGVLEDLRNFISPIEARRMCRLLKTALVTSMSVLRDAEIETPDGIFIGTKFGMLSNSEKFLQQMCAEGENSLGPTLFMQSTHNTIAGMLALRTKCHGYNITYTQGDKSLSCSLRDAAMQIALGNIDNALVGCHDESTPLFSDMFKRLTGEYIVPGEYSTSIVLTSSADGAIEEFKDF</sequence>
<dbReference type="AlphaFoldDB" id="A0AA41D9T9"/>
<evidence type="ECO:0000256" key="2">
    <source>
        <dbReference type="ARBA" id="ARBA00022679"/>
    </source>
</evidence>
<protein>
    <submittedName>
        <fullName evidence="5">Beta-ketoacyl synthase chain length factor</fullName>
    </submittedName>
</protein>
<dbReference type="PROSITE" id="PS52004">
    <property type="entry name" value="KS3_2"/>
    <property type="match status" value="1"/>
</dbReference>
<dbReference type="GO" id="GO:0006633">
    <property type="term" value="P:fatty acid biosynthetic process"/>
    <property type="evidence" value="ECO:0007669"/>
    <property type="project" value="TreeGrafter"/>
</dbReference>
<dbReference type="PANTHER" id="PTHR11712">
    <property type="entry name" value="POLYKETIDE SYNTHASE-RELATED"/>
    <property type="match status" value="1"/>
</dbReference>
<dbReference type="CDD" id="cd00834">
    <property type="entry name" value="KAS_I_II"/>
    <property type="match status" value="1"/>
</dbReference>
<evidence type="ECO:0000256" key="1">
    <source>
        <dbReference type="ARBA" id="ARBA00008467"/>
    </source>
</evidence>
<dbReference type="PANTHER" id="PTHR11712:SF320">
    <property type="entry name" value="BETA-KETOACYL SYNTHASE"/>
    <property type="match status" value="1"/>
</dbReference>
<accession>A0AA41D9T9</accession>
<dbReference type="SMART" id="SM00825">
    <property type="entry name" value="PKS_KS"/>
    <property type="match status" value="1"/>
</dbReference>
<reference evidence="5 6" key="1">
    <citation type="journal article" date="2021" name="Sci. Rep.">
        <title>The distribution of antibiotic resistance genes in chicken gut microbiota commensals.</title>
        <authorList>
            <person name="Juricova H."/>
            <person name="Matiasovicova J."/>
            <person name="Kubasova T."/>
            <person name="Cejkova D."/>
            <person name="Rychlik I."/>
        </authorList>
    </citation>
    <scope>NUCLEOTIDE SEQUENCE [LARGE SCALE GENOMIC DNA]</scope>
    <source>
        <strain evidence="5 6">An421</strain>
    </source>
</reference>
<dbReference type="EMBL" id="JACJMO010000016">
    <property type="protein sequence ID" value="MBM6858016.1"/>
    <property type="molecule type" value="Genomic_DNA"/>
</dbReference>
<comment type="similarity">
    <text evidence="1 3">Belongs to the thiolase-like superfamily. Beta-ketoacyl-ACP synthases family.</text>
</comment>
<dbReference type="InterPro" id="IPR016039">
    <property type="entry name" value="Thiolase-like"/>
</dbReference>
<organism evidence="5 6">
    <name type="scientific">Caecibacteroides pullorum</name>
    <dbReference type="NCBI Taxonomy" id="2725562"/>
    <lineage>
        <taxon>Bacteria</taxon>
        <taxon>Pseudomonadati</taxon>
        <taxon>Bacteroidota</taxon>
        <taxon>Bacteroidia</taxon>
        <taxon>Bacteroidales</taxon>
        <taxon>Bacteroidaceae</taxon>
        <taxon>Caecibacteroides</taxon>
    </lineage>
</organism>
<evidence type="ECO:0000256" key="3">
    <source>
        <dbReference type="RuleBase" id="RU003694"/>
    </source>
</evidence>
<dbReference type="SUPFAM" id="SSF53901">
    <property type="entry name" value="Thiolase-like"/>
    <property type="match status" value="3"/>
</dbReference>
<dbReference type="Proteomes" id="UP000698924">
    <property type="component" value="Unassembled WGS sequence"/>
</dbReference>
<dbReference type="RefSeq" id="WP_204972271.1">
    <property type="nucleotide sequence ID" value="NZ_JAAZTS010000016.1"/>
</dbReference>
<dbReference type="GO" id="GO:0004315">
    <property type="term" value="F:3-oxoacyl-[acyl-carrier-protein] synthase activity"/>
    <property type="evidence" value="ECO:0007669"/>
    <property type="project" value="TreeGrafter"/>
</dbReference>
<feature type="domain" description="Ketosynthase family 3 (KS3)" evidence="4">
    <location>
        <begin position="2"/>
        <end position="402"/>
    </location>
</feature>
<gene>
    <name evidence="5" type="ORF">H6D15_10470</name>
</gene>
<proteinExistence type="inferred from homology"/>